<dbReference type="RefSeq" id="WP_048692101.1">
    <property type="nucleotide sequence ID" value="NZ_KQ130489.1"/>
</dbReference>
<dbReference type="Proteomes" id="UP000037600">
    <property type="component" value="Unassembled WGS sequence"/>
</dbReference>
<evidence type="ECO:0000313" key="2">
    <source>
        <dbReference type="Proteomes" id="UP000037600"/>
    </source>
</evidence>
<accession>A0A0J8GX69</accession>
<dbReference type="PANTHER" id="PTHR17985:SF8">
    <property type="entry name" value="TRANSPORT AND GOLGI ORGANIZATION PROTEIN 2 HOMOLOG"/>
    <property type="match status" value="1"/>
</dbReference>
<dbReference type="EMBL" id="LAZL01000012">
    <property type="protein sequence ID" value="KMT65313.1"/>
    <property type="molecule type" value="Genomic_DNA"/>
</dbReference>
<organism evidence="1 2">
    <name type="scientific">Catenovulum maritimum</name>
    <dbReference type="NCBI Taxonomy" id="1513271"/>
    <lineage>
        <taxon>Bacteria</taxon>
        <taxon>Pseudomonadati</taxon>
        <taxon>Pseudomonadota</taxon>
        <taxon>Gammaproteobacteria</taxon>
        <taxon>Alteromonadales</taxon>
        <taxon>Alteromonadaceae</taxon>
        <taxon>Catenovulum</taxon>
    </lineage>
</organism>
<gene>
    <name evidence="1" type="ORF">XM47_09775</name>
</gene>
<dbReference type="AlphaFoldDB" id="A0A0J8GX69"/>
<evidence type="ECO:0008006" key="3">
    <source>
        <dbReference type="Google" id="ProtNLM"/>
    </source>
</evidence>
<dbReference type="InterPro" id="IPR008551">
    <property type="entry name" value="TANGO2"/>
</dbReference>
<proteinExistence type="predicted"/>
<reference evidence="1 2" key="1">
    <citation type="submission" date="2015-04" db="EMBL/GenBank/DDBJ databases">
        <title>Draft Genome Sequence of the Novel Agar-Digesting Marine Bacterium Q1.</title>
        <authorList>
            <person name="Li Y."/>
            <person name="Li D."/>
            <person name="Chen G."/>
            <person name="Du Z."/>
        </authorList>
    </citation>
    <scope>NUCLEOTIDE SEQUENCE [LARGE SCALE GENOMIC DNA]</scope>
    <source>
        <strain evidence="1 2">Q1</strain>
    </source>
</reference>
<dbReference type="STRING" id="1513271.XM47_09775"/>
<comment type="caution">
    <text evidence="1">The sequence shown here is derived from an EMBL/GenBank/DDBJ whole genome shotgun (WGS) entry which is preliminary data.</text>
</comment>
<dbReference type="OrthoDB" id="1113830at2"/>
<protein>
    <recommendedName>
        <fullName evidence="3">NRDE family protein</fullName>
    </recommendedName>
</protein>
<dbReference type="Pfam" id="PF05742">
    <property type="entry name" value="TANGO2"/>
    <property type="match status" value="1"/>
</dbReference>
<dbReference type="PANTHER" id="PTHR17985">
    <property type="entry name" value="SER/THR-RICH PROTEIN T10 IN DGCR REGION"/>
    <property type="match status" value="1"/>
</dbReference>
<sequence>MCTLTWRKLADGYQVCFNRDEQVTRAKAQPPKIDSTLEAIYPTDPQAGGTWIGVTKTGICFCLLNNYQATENSSKTKPLTSRGMIILNCLRQLQKSKPNFKDLAQYMKIEDFAPFTLCIFTNSNKKDRIDNLQVDWDGNKLSYQSVDQIVTSSGYKFEQVKASRISTFEKFTASDQTLVDFHKSHLPAKGPYSTCMHRQDAKTQSLSVINVTRSSIKFDYFDGSPCTSISPSTLYI</sequence>
<keyword evidence="2" id="KW-1185">Reference proteome</keyword>
<name>A0A0J8GX69_9ALTE</name>
<evidence type="ECO:0000313" key="1">
    <source>
        <dbReference type="EMBL" id="KMT65313.1"/>
    </source>
</evidence>